<dbReference type="AlphaFoldDB" id="A0AAW1T9B3"/>
<gene>
    <name evidence="2" type="ORF">WJX84_009654</name>
</gene>
<proteinExistence type="predicted"/>
<feature type="compositionally biased region" description="Polar residues" evidence="1">
    <location>
        <begin position="31"/>
        <end position="40"/>
    </location>
</feature>
<sequence length="453" mass="48653">MSVLDDLSDLDRRVSESDSALDAFARSLVTSSLTGTSQGDQPALDPKHDTPAPPTPAPIHITTTASLSRLPAPELSGPRQLGTPATTAAECGGLRQESRLHEPAAGSHECEPYPPEGQTGRQNGPRAAAQLRPPKLKKRPESKLRKSRRSSWHAWRTHADRDPPGSSQAAAAAAAAPQSPNLMAAAASPGPHFTATAVLQGRHLQELQPQPGWELVVPVQGGILSVYEAIAEGNFDPIFHARAAGGPLAPRLSQLAALPFSDKMRMMGNVCGRVTNADEWSHDAGATGLELTGHFVTLGAIFFNSTRDPDILRIQHASWSPGGAPRAFPRRPSTPDCLGLCRRQVALAKAVFRQRNIEMARIASARAGLVEDLMRLTTNHAMAELHSMHTVNLMDAIARITENAAQQQEVWLAAMRQFIFQVCSPLNLQRIIVNYYPNVPDLPGSLQAVANSA</sequence>
<comment type="caution">
    <text evidence="2">The sequence shown here is derived from an EMBL/GenBank/DDBJ whole genome shotgun (WGS) entry which is preliminary data.</text>
</comment>
<reference evidence="2 3" key="1">
    <citation type="journal article" date="2024" name="Nat. Commun.">
        <title>Phylogenomics reveals the evolutionary origins of lichenization in chlorophyte algae.</title>
        <authorList>
            <person name="Puginier C."/>
            <person name="Libourel C."/>
            <person name="Otte J."/>
            <person name="Skaloud P."/>
            <person name="Haon M."/>
            <person name="Grisel S."/>
            <person name="Petersen M."/>
            <person name="Berrin J.G."/>
            <person name="Delaux P.M."/>
            <person name="Dal Grande F."/>
            <person name="Keller J."/>
        </authorList>
    </citation>
    <scope>NUCLEOTIDE SEQUENCE [LARGE SCALE GENOMIC DNA]</scope>
    <source>
        <strain evidence="2 3">SAG 2523</strain>
    </source>
</reference>
<keyword evidence="3" id="KW-1185">Reference proteome</keyword>
<protein>
    <submittedName>
        <fullName evidence="2">Uncharacterized protein</fullName>
    </submittedName>
</protein>
<accession>A0AAW1T9B3</accession>
<dbReference type="Proteomes" id="UP001485043">
    <property type="component" value="Unassembled WGS sequence"/>
</dbReference>
<evidence type="ECO:0000256" key="1">
    <source>
        <dbReference type="SAM" id="MobiDB-lite"/>
    </source>
</evidence>
<feature type="compositionally biased region" description="Low complexity" evidence="1">
    <location>
        <begin position="167"/>
        <end position="187"/>
    </location>
</feature>
<name>A0AAW1T9B3_9CHLO</name>
<evidence type="ECO:0000313" key="2">
    <source>
        <dbReference type="EMBL" id="KAK9865503.1"/>
    </source>
</evidence>
<organism evidence="2 3">
    <name type="scientific">Apatococcus fuscideae</name>
    <dbReference type="NCBI Taxonomy" id="2026836"/>
    <lineage>
        <taxon>Eukaryota</taxon>
        <taxon>Viridiplantae</taxon>
        <taxon>Chlorophyta</taxon>
        <taxon>core chlorophytes</taxon>
        <taxon>Trebouxiophyceae</taxon>
        <taxon>Chlorellales</taxon>
        <taxon>Chlorellaceae</taxon>
        <taxon>Apatococcus</taxon>
    </lineage>
</organism>
<dbReference type="EMBL" id="JALJOV010000243">
    <property type="protein sequence ID" value="KAK9865503.1"/>
    <property type="molecule type" value="Genomic_DNA"/>
</dbReference>
<feature type="region of interest" description="Disordered" evidence="1">
    <location>
        <begin position="1"/>
        <end position="20"/>
    </location>
</feature>
<feature type="region of interest" description="Disordered" evidence="1">
    <location>
        <begin position="31"/>
        <end position="188"/>
    </location>
</feature>
<evidence type="ECO:0000313" key="3">
    <source>
        <dbReference type="Proteomes" id="UP001485043"/>
    </source>
</evidence>